<organism evidence="13 15">
    <name type="scientific">Mycoplasma nasistruthionis</name>
    <dbReference type="NCBI Taxonomy" id="353852"/>
    <lineage>
        <taxon>Bacteria</taxon>
        <taxon>Bacillati</taxon>
        <taxon>Mycoplasmatota</taxon>
        <taxon>Mollicutes</taxon>
        <taxon>Mycoplasmataceae</taxon>
        <taxon>Mycoplasma</taxon>
    </lineage>
</organism>
<accession>A0A5B7XVT8</accession>
<dbReference type="AlphaFoldDB" id="A0A4Y6I7A9"/>
<dbReference type="CDD" id="cd01895">
    <property type="entry name" value="EngA2"/>
    <property type="match status" value="1"/>
</dbReference>
<reference evidence="13 15" key="1">
    <citation type="submission" date="2019-06" db="EMBL/GenBank/DDBJ databases">
        <title>Mycoplasma nasistruthionis sp. nov. str Ms03.</title>
        <authorList>
            <person name="Botes A."/>
        </authorList>
    </citation>
    <scope>NUCLEOTIDE SEQUENCE [LARGE SCALE GENOMIC DNA]</scope>
    <source>
        <strain evidence="13 15">Ms03</strain>
    </source>
</reference>
<evidence type="ECO:0000256" key="3">
    <source>
        <dbReference type="ARBA" id="ARBA00022517"/>
    </source>
</evidence>
<dbReference type="InterPro" id="IPR016484">
    <property type="entry name" value="GTPase_Der"/>
</dbReference>
<dbReference type="KEGG" id="mnh:FG904_02900"/>
<gene>
    <name evidence="8" type="primary">der</name>
    <name evidence="12" type="ORF">FG904_02900</name>
    <name evidence="13" type="ORF">FIV53_02855</name>
</gene>
<dbReference type="SMART" id="SM00173">
    <property type="entry name" value="RAS"/>
    <property type="match status" value="1"/>
</dbReference>
<feature type="binding site" evidence="8">
    <location>
        <begin position="9"/>
        <end position="16"/>
    </location>
    <ligand>
        <name>GTP</name>
        <dbReference type="ChEBI" id="CHEBI:37565"/>
        <label>1</label>
    </ligand>
</feature>
<dbReference type="GO" id="GO:0043022">
    <property type="term" value="F:ribosome binding"/>
    <property type="evidence" value="ECO:0007669"/>
    <property type="project" value="TreeGrafter"/>
</dbReference>
<dbReference type="Gene3D" id="3.40.50.300">
    <property type="entry name" value="P-loop containing nucleotide triphosphate hydrolases"/>
    <property type="match status" value="2"/>
</dbReference>
<dbReference type="InterPro" id="IPR027417">
    <property type="entry name" value="P-loop_NTPase"/>
</dbReference>
<dbReference type="PANTHER" id="PTHR43834:SF6">
    <property type="entry name" value="GTPASE DER"/>
    <property type="match status" value="1"/>
</dbReference>
<evidence type="ECO:0000313" key="12">
    <source>
        <dbReference type="EMBL" id="QCZ36936.1"/>
    </source>
</evidence>
<accession>A0A4Y6I7A9</accession>
<dbReference type="InterPro" id="IPR032859">
    <property type="entry name" value="KH_dom-like"/>
</dbReference>
<proteinExistence type="inferred from homology"/>
<dbReference type="InterPro" id="IPR006073">
    <property type="entry name" value="GTP-bd"/>
</dbReference>
<evidence type="ECO:0000313" key="14">
    <source>
        <dbReference type="Proteomes" id="UP000305457"/>
    </source>
</evidence>
<feature type="domain" description="EngA-type G" evidence="11">
    <location>
        <begin position="3"/>
        <end position="164"/>
    </location>
</feature>
<evidence type="ECO:0000313" key="13">
    <source>
        <dbReference type="EMBL" id="QDF65210.1"/>
    </source>
</evidence>
<dbReference type="SUPFAM" id="SSF52540">
    <property type="entry name" value="P-loop containing nucleoside triphosphate hydrolases"/>
    <property type="match status" value="2"/>
</dbReference>
<dbReference type="OrthoDB" id="9805918at2"/>
<evidence type="ECO:0000256" key="9">
    <source>
        <dbReference type="PROSITE-ProRule" id="PRU01049"/>
    </source>
</evidence>
<dbReference type="Pfam" id="PF01926">
    <property type="entry name" value="MMR_HSR1"/>
    <property type="match status" value="2"/>
</dbReference>
<reference evidence="12 14" key="2">
    <citation type="submission" date="2019-06" db="EMBL/GenBank/DDBJ databases">
        <title>Mycoplasma sp. 2F1A isolated from ostrich.</title>
        <authorList>
            <person name="Spergser J."/>
        </authorList>
    </citation>
    <scope>NUCLEOTIDE SEQUENCE [LARGE SCALE GENOMIC DNA]</scope>
    <source>
        <strain evidence="12 14">2F1A</strain>
    </source>
</reference>
<keyword evidence="15" id="KW-1185">Reference proteome</keyword>
<dbReference type="GO" id="GO:0005525">
    <property type="term" value="F:GTP binding"/>
    <property type="evidence" value="ECO:0007669"/>
    <property type="project" value="UniProtKB-UniRule"/>
</dbReference>
<feature type="domain" description="EngA-type G" evidence="11">
    <location>
        <begin position="171"/>
        <end position="347"/>
    </location>
</feature>
<dbReference type="Proteomes" id="UP000305457">
    <property type="component" value="Chromosome"/>
</dbReference>
<keyword evidence="3 8" id="KW-0690">Ribosome biogenesis</keyword>
<dbReference type="PROSITE" id="PS51712">
    <property type="entry name" value="G_ENGA"/>
    <property type="match status" value="2"/>
</dbReference>
<dbReference type="RefSeq" id="WP_139592416.1">
    <property type="nucleotide sequence ID" value="NZ_CP040825.1"/>
</dbReference>
<dbReference type="HAMAP" id="MF_00195">
    <property type="entry name" value="GTPase_Der"/>
    <property type="match status" value="1"/>
</dbReference>
<protein>
    <recommendedName>
        <fullName evidence="2 8">GTPase Der</fullName>
    </recommendedName>
    <alternativeName>
        <fullName evidence="7 8">GTP-binding protein EngA</fullName>
    </alternativeName>
</protein>
<dbReference type="NCBIfam" id="TIGR03594">
    <property type="entry name" value="GTPase_EngA"/>
    <property type="match status" value="1"/>
</dbReference>
<evidence type="ECO:0000256" key="10">
    <source>
        <dbReference type="RuleBase" id="RU004481"/>
    </source>
</evidence>
<evidence type="ECO:0000256" key="5">
    <source>
        <dbReference type="ARBA" id="ARBA00022741"/>
    </source>
</evidence>
<comment type="similarity">
    <text evidence="1 8 9 10">Belongs to the TRAFAC class TrmE-Era-EngA-EngB-Septin-like GTPase superfamily. EngA (Der) GTPase family.</text>
</comment>
<dbReference type="GO" id="GO:0042254">
    <property type="term" value="P:ribosome biogenesis"/>
    <property type="evidence" value="ECO:0007669"/>
    <property type="project" value="UniProtKB-KW"/>
</dbReference>
<evidence type="ECO:0000256" key="6">
    <source>
        <dbReference type="ARBA" id="ARBA00023134"/>
    </source>
</evidence>
<evidence type="ECO:0000256" key="1">
    <source>
        <dbReference type="ARBA" id="ARBA00008279"/>
    </source>
</evidence>
<dbReference type="Proteomes" id="UP000315201">
    <property type="component" value="Chromosome"/>
</dbReference>
<keyword evidence="6 8" id="KW-0342">GTP-binding</keyword>
<dbReference type="PIRSF" id="PIRSF006485">
    <property type="entry name" value="GTP-binding_EngA"/>
    <property type="match status" value="1"/>
</dbReference>
<keyword evidence="5 8" id="KW-0547">Nucleotide-binding</keyword>
<dbReference type="InterPro" id="IPR015946">
    <property type="entry name" value="KH_dom-like_a/b"/>
</dbReference>
<feature type="binding site" evidence="8">
    <location>
        <begin position="177"/>
        <end position="184"/>
    </location>
    <ligand>
        <name>GTP</name>
        <dbReference type="ChEBI" id="CHEBI:37565"/>
        <label>2</label>
    </ligand>
</feature>
<comment type="subunit">
    <text evidence="8">Associates with the 50S ribosomal subunit.</text>
</comment>
<dbReference type="Gene3D" id="3.30.300.20">
    <property type="match status" value="1"/>
</dbReference>
<dbReference type="InterPro" id="IPR031166">
    <property type="entry name" value="G_ENGA"/>
</dbReference>
<comment type="function">
    <text evidence="8 10">GTPase that plays an essential role in the late steps of ribosome biogenesis.</text>
</comment>
<dbReference type="PRINTS" id="PR00449">
    <property type="entry name" value="RASTRNSFRMNG"/>
</dbReference>
<evidence type="ECO:0000256" key="4">
    <source>
        <dbReference type="ARBA" id="ARBA00022737"/>
    </source>
</evidence>
<dbReference type="EMBL" id="CP040825">
    <property type="protein sequence ID" value="QCZ36936.1"/>
    <property type="molecule type" value="Genomic_DNA"/>
</dbReference>
<evidence type="ECO:0000313" key="15">
    <source>
        <dbReference type="Proteomes" id="UP000315201"/>
    </source>
</evidence>
<evidence type="ECO:0000256" key="7">
    <source>
        <dbReference type="ARBA" id="ARBA00032345"/>
    </source>
</evidence>
<name>A0A4Y6I7A9_9MOLU</name>
<dbReference type="PANTHER" id="PTHR43834">
    <property type="entry name" value="GTPASE DER"/>
    <property type="match status" value="1"/>
</dbReference>
<evidence type="ECO:0000256" key="2">
    <source>
        <dbReference type="ARBA" id="ARBA00020953"/>
    </source>
</evidence>
<evidence type="ECO:0000256" key="8">
    <source>
        <dbReference type="HAMAP-Rule" id="MF_00195"/>
    </source>
</evidence>
<dbReference type="Pfam" id="PF14714">
    <property type="entry name" value="KH_dom-like"/>
    <property type="match status" value="1"/>
</dbReference>
<dbReference type="EMBL" id="CP041147">
    <property type="protein sequence ID" value="QDF65210.1"/>
    <property type="molecule type" value="Genomic_DNA"/>
</dbReference>
<feature type="binding site" evidence="8">
    <location>
        <begin position="56"/>
        <end position="60"/>
    </location>
    <ligand>
        <name>GTP</name>
        <dbReference type="ChEBI" id="CHEBI:37565"/>
        <label>1</label>
    </ligand>
</feature>
<sequence>MRNTVAIVGKPNVGKSTFFNKLIGKRVSIVHDEPGVTRDRLYETVHWTGHDIKIIDTGGIEIENRPFQEQIQTQAKIAIEEADVILFLFDGNSEITNDDMFIMNILRRSSKPIIAVANKLEGNQQFDYSWYRLGVDDIFGISALHGEGIGDVLNKCVEYLDFDDIQEEDSFKLAIIGKPNAGKSSLLNNLSQQERSIVSEIAGTTRDSVKADVVINEQLYNIIDTAGITKKSKLVESVDHYALMRAMNSLSDADLTLIVIDASQPEISHFDSRIIGYALENEKPIIMVINKWDLIAKETNTMAEYEKKLRQKFHFVPWVPFVFISAKFNQRLNTLYKTIAEVRNNLERKIKPALLSNLLMEIQLIQPAQSYNGGRLHIYFARQENGKIPTFTFFVNNKKFLHFSYQRQLENQLRQTFDFKGCPIKMNFKNKTGSNLE</sequence>
<feature type="binding site" evidence="8">
    <location>
        <begin position="118"/>
        <end position="121"/>
    </location>
    <ligand>
        <name>GTP</name>
        <dbReference type="ChEBI" id="CHEBI:37565"/>
        <label>1</label>
    </ligand>
</feature>
<dbReference type="CDD" id="cd01894">
    <property type="entry name" value="EngA1"/>
    <property type="match status" value="1"/>
</dbReference>
<evidence type="ECO:0000259" key="11">
    <source>
        <dbReference type="PROSITE" id="PS51712"/>
    </source>
</evidence>
<dbReference type="InterPro" id="IPR005225">
    <property type="entry name" value="Small_GTP-bd"/>
</dbReference>
<dbReference type="FunFam" id="3.40.50.300:FF:000057">
    <property type="entry name" value="GTPase Der"/>
    <property type="match status" value="1"/>
</dbReference>
<feature type="binding site" evidence="8">
    <location>
        <begin position="224"/>
        <end position="228"/>
    </location>
    <ligand>
        <name>GTP</name>
        <dbReference type="ChEBI" id="CHEBI:37565"/>
        <label>2</label>
    </ligand>
</feature>
<dbReference type="NCBIfam" id="TIGR00231">
    <property type="entry name" value="small_GTP"/>
    <property type="match status" value="2"/>
</dbReference>
<dbReference type="FunFam" id="3.40.50.300:FF:000040">
    <property type="entry name" value="GTPase Der"/>
    <property type="match status" value="1"/>
</dbReference>
<keyword evidence="4 10" id="KW-0677">Repeat</keyword>
<feature type="binding site" evidence="8">
    <location>
        <begin position="290"/>
        <end position="293"/>
    </location>
    <ligand>
        <name>GTP</name>
        <dbReference type="ChEBI" id="CHEBI:37565"/>
        <label>2</label>
    </ligand>
</feature>